<reference evidence="2 3" key="1">
    <citation type="submission" date="2022-06" db="EMBL/GenBank/DDBJ databases">
        <title>Genomic Encyclopedia of Type Strains, Phase I: the one thousand microbial genomes (KMG-I) project.</title>
        <authorList>
            <person name="Kyrpides N."/>
        </authorList>
    </citation>
    <scope>NUCLEOTIDE SEQUENCE [LARGE SCALE GENOMIC DNA]</scope>
    <source>
        <strain evidence="2 3">DSM 43889</strain>
    </source>
</reference>
<evidence type="ECO:0000313" key="2">
    <source>
        <dbReference type="EMBL" id="MCP2331594.1"/>
    </source>
</evidence>
<gene>
    <name evidence="2" type="ORF">G443_001864</name>
</gene>
<organism evidence="2 3">
    <name type="scientific">Actinoalloteichus caeruleus DSM 43889</name>
    <dbReference type="NCBI Taxonomy" id="1120930"/>
    <lineage>
        <taxon>Bacteria</taxon>
        <taxon>Bacillati</taxon>
        <taxon>Actinomycetota</taxon>
        <taxon>Actinomycetes</taxon>
        <taxon>Pseudonocardiales</taxon>
        <taxon>Pseudonocardiaceae</taxon>
        <taxon>Actinoalloteichus</taxon>
        <taxon>Actinoalloteichus cyanogriseus</taxon>
    </lineage>
</organism>
<dbReference type="Proteomes" id="UP000791080">
    <property type="component" value="Unassembled WGS sequence"/>
</dbReference>
<protein>
    <recommendedName>
        <fullName evidence="4">DUF222 domain-containing protein</fullName>
    </recommendedName>
</protein>
<sequence>MRTEETPDLSPLETAMELLDRHATLNDRYRRLIADARPVFVDPAPRGSQVRGVAKKLIVLVRAARAELDRVLAPEQVAAVERGERVAWRVLRDEPRREPGPAADDRGEGPRPR</sequence>
<accession>A0ABT1JH21</accession>
<evidence type="ECO:0000256" key="1">
    <source>
        <dbReference type="SAM" id="MobiDB-lite"/>
    </source>
</evidence>
<dbReference type="EMBL" id="AUBJ02000001">
    <property type="protein sequence ID" value="MCP2331594.1"/>
    <property type="molecule type" value="Genomic_DNA"/>
</dbReference>
<evidence type="ECO:0000313" key="3">
    <source>
        <dbReference type="Proteomes" id="UP000791080"/>
    </source>
</evidence>
<evidence type="ECO:0008006" key="4">
    <source>
        <dbReference type="Google" id="ProtNLM"/>
    </source>
</evidence>
<proteinExistence type="predicted"/>
<dbReference type="RefSeq" id="WP_051313828.1">
    <property type="nucleotide sequence ID" value="NZ_AUBJ02000001.1"/>
</dbReference>
<keyword evidence="3" id="KW-1185">Reference proteome</keyword>
<feature type="region of interest" description="Disordered" evidence="1">
    <location>
        <begin position="90"/>
        <end position="113"/>
    </location>
</feature>
<name>A0ABT1JH21_ACTCY</name>
<comment type="caution">
    <text evidence="2">The sequence shown here is derived from an EMBL/GenBank/DDBJ whole genome shotgun (WGS) entry which is preliminary data.</text>
</comment>